<feature type="compositionally biased region" description="Low complexity" evidence="1">
    <location>
        <begin position="127"/>
        <end position="148"/>
    </location>
</feature>
<feature type="signal peptide" evidence="2">
    <location>
        <begin position="1"/>
        <end position="19"/>
    </location>
</feature>
<dbReference type="InterPro" id="IPR018871">
    <property type="entry name" value="GLEYA_adhesin_domain"/>
</dbReference>
<dbReference type="EMBL" id="VYYT01000116">
    <property type="protein sequence ID" value="KAK2767317.1"/>
    <property type="molecule type" value="Genomic_DNA"/>
</dbReference>
<feature type="domain" description="GLEYA adhesin" evidence="3">
    <location>
        <begin position="308"/>
        <end position="399"/>
    </location>
</feature>
<keyword evidence="5" id="KW-1185">Reference proteome</keyword>
<comment type="caution">
    <text evidence="4">The sequence shown here is derived from an EMBL/GenBank/DDBJ whole genome shotgun (WGS) entry which is preliminary data.</text>
</comment>
<name>A0AAD9YIV2_COLKA</name>
<keyword evidence="2" id="KW-0732">Signal</keyword>
<evidence type="ECO:0000313" key="5">
    <source>
        <dbReference type="Proteomes" id="UP001281614"/>
    </source>
</evidence>
<gene>
    <name evidence="4" type="ORF">CKAH01_15289</name>
</gene>
<feature type="chain" id="PRO_5042021120" description="GLEYA adhesin domain-containing protein" evidence="2">
    <location>
        <begin position="20"/>
        <end position="436"/>
    </location>
</feature>
<protein>
    <recommendedName>
        <fullName evidence="3">GLEYA adhesin domain-containing protein</fullName>
    </recommendedName>
</protein>
<feature type="compositionally biased region" description="Low complexity" evidence="1">
    <location>
        <begin position="200"/>
        <end position="214"/>
    </location>
</feature>
<dbReference type="Gene3D" id="2.60.120.1560">
    <property type="match status" value="1"/>
</dbReference>
<organism evidence="4 5">
    <name type="scientific">Colletotrichum kahawae</name>
    <name type="common">Coffee berry disease fungus</name>
    <dbReference type="NCBI Taxonomy" id="34407"/>
    <lineage>
        <taxon>Eukaryota</taxon>
        <taxon>Fungi</taxon>
        <taxon>Dikarya</taxon>
        <taxon>Ascomycota</taxon>
        <taxon>Pezizomycotina</taxon>
        <taxon>Sordariomycetes</taxon>
        <taxon>Hypocreomycetidae</taxon>
        <taxon>Glomerellales</taxon>
        <taxon>Glomerellaceae</taxon>
        <taxon>Colletotrichum</taxon>
        <taxon>Colletotrichum gloeosporioides species complex</taxon>
    </lineage>
</organism>
<dbReference type="AlphaFoldDB" id="A0AAD9YIV2"/>
<reference evidence="4" key="1">
    <citation type="submission" date="2023-02" db="EMBL/GenBank/DDBJ databases">
        <title>Colletotrichum kahawae CIFC_Que2 genome sequencing and assembly.</title>
        <authorList>
            <person name="Baroncelli R."/>
        </authorList>
    </citation>
    <scope>NUCLEOTIDE SEQUENCE</scope>
    <source>
        <strain evidence="4">CIFC_Que2</strain>
    </source>
</reference>
<evidence type="ECO:0000256" key="2">
    <source>
        <dbReference type="SAM" id="SignalP"/>
    </source>
</evidence>
<dbReference type="Proteomes" id="UP001281614">
    <property type="component" value="Unassembled WGS sequence"/>
</dbReference>
<evidence type="ECO:0000313" key="4">
    <source>
        <dbReference type="EMBL" id="KAK2767317.1"/>
    </source>
</evidence>
<dbReference type="Pfam" id="PF10528">
    <property type="entry name" value="GLEYA"/>
    <property type="match status" value="1"/>
</dbReference>
<sequence>MKSHTILSVTLLVPGLASAAICNNNCGRAVAGTARNDPPFASRSSLCAAFVTAAVQPIIGRNVHVRRQDAPEPIITGTKPAYASSCPDATAYWSACQCIEGIQATGITVSGTRTTPVTSASVTTILSPSTTVSSEESTVTVPSGTESSAISDDSETATGEPSASSESSDTATLEPSRTSDTSETTTQDPTSFITSEPDRSTSTAFNTGTTTSISSAPSLPRCTPGASGLEFAIYAFEPSSPECREVLYTSPSRSIDLRELLMGRTPDATGLTPGYRGIGLRRSSAEASNPLEYYGVRGPENSTFECNVIQHRGYIQVVVPGTYAVIFDTPDDIILVWVGDNARSGQFAASNSNKSGRCCSTPSSYNFTVEPFDGPYKYIPYRIFFANAAGPGGFGVNVVTRGAPVPVGPFVFANCTGEENLAPSWPPWQFEEYASN</sequence>
<accession>A0AAD9YIV2</accession>
<feature type="compositionally biased region" description="Polar residues" evidence="1">
    <location>
        <begin position="156"/>
        <end position="194"/>
    </location>
</feature>
<proteinExistence type="predicted"/>
<evidence type="ECO:0000256" key="1">
    <source>
        <dbReference type="SAM" id="MobiDB-lite"/>
    </source>
</evidence>
<evidence type="ECO:0000259" key="3">
    <source>
        <dbReference type="Pfam" id="PF10528"/>
    </source>
</evidence>
<feature type="region of interest" description="Disordered" evidence="1">
    <location>
        <begin position="127"/>
        <end position="218"/>
    </location>
</feature>